<evidence type="ECO:0000256" key="1">
    <source>
        <dbReference type="ARBA" id="ARBA00023015"/>
    </source>
</evidence>
<evidence type="ECO:0000313" key="5">
    <source>
        <dbReference type="EMBL" id="MEN3931551.1"/>
    </source>
</evidence>
<keyword evidence="2" id="KW-0238">DNA-binding</keyword>
<dbReference type="InterPro" id="IPR017853">
    <property type="entry name" value="GH"/>
</dbReference>
<accession>A0ABV0BMY1</accession>
<evidence type="ECO:0000256" key="2">
    <source>
        <dbReference type="ARBA" id="ARBA00023125"/>
    </source>
</evidence>
<sequence>MEYAIDYTLNVQSLEHLNSPGLAGLTLLYMIRGNATLHMKDQIYAIGKDSLFVINHNVPFALASEKNSLFLTLTISSNYIFKNYEDYFRYEYYIPNKEDASHIKNYTENLKAILSRIAIINFNPENFLRKLEINRLTSELLLIIISYFKVKTDTRSGTQKKYSKVVTQAIKEIRENYNGKLRLRDIAKSAHVSSAYLSKIFKDEVGTGFSEYVEHIRFENALHSLMYTNDPIYLISETNGFSSTRKFIDHFKSIYQTTPHKYRAQFKQGQPPLLDTSVQANDSLSLYTPAPGGNGSSEPDTETLPVLLADTFSQLTENVLDRDYPHANRSFYSPIETVTFEAKQQQNNPPVQHCDHVIFVGDIDEIQKKHVQQQLIELKRINAVNYIEIWDPVAEISDPDEIETDEPVISITPYDRYRLPFNFIRNEDIPVLMRIDYGKVVPDAARYREKLSHFLKHCSTKYGADYMQRWIFIINNDDQEALETASFRHQYKELRSCIKKLLPNAQVGLHYLFDMEADIRQSSFLSENLGELLDVISFDAIYDYEKRSPNPTLALEEFKSFVQRKTEYVRRYLKYHKVSSALILRKWNTLTGTTRYSNAKYFRGALIFNAITSLAQDVRYITMTLNTEIFPEVSPFLGKGKISVSGIAIYFMNLEKRPLYFVLQFSRRLQGTLLARTADYILTETDFGYQLVLLNPTIFDPFLSVQKDTTLQYNLRREFIINGIKSGQYYIKKYVLSQQNGALYQYYERFPTKYGRDYEVEEYLNTYVHPYFSVYDQIIGDDQLVLIEEFDINAVHFFELHKIST</sequence>
<dbReference type="PANTHER" id="PTHR43280">
    <property type="entry name" value="ARAC-FAMILY TRANSCRIPTIONAL REGULATOR"/>
    <property type="match status" value="1"/>
</dbReference>
<gene>
    <name evidence="5" type="ORF">WJT86_10855</name>
</gene>
<evidence type="ECO:0000256" key="3">
    <source>
        <dbReference type="ARBA" id="ARBA00023163"/>
    </source>
</evidence>
<dbReference type="InterPro" id="IPR009057">
    <property type="entry name" value="Homeodomain-like_sf"/>
</dbReference>
<dbReference type="InterPro" id="IPR018060">
    <property type="entry name" value="HTH_AraC"/>
</dbReference>
<dbReference type="SUPFAM" id="SSF46689">
    <property type="entry name" value="Homeodomain-like"/>
    <property type="match status" value="2"/>
</dbReference>
<keyword evidence="3" id="KW-0804">Transcription</keyword>
<evidence type="ECO:0000313" key="6">
    <source>
        <dbReference type="Proteomes" id="UP001418637"/>
    </source>
</evidence>
<dbReference type="PANTHER" id="PTHR43280:SF34">
    <property type="entry name" value="ARAC-FAMILY TRANSCRIPTIONAL REGULATOR"/>
    <property type="match status" value="1"/>
</dbReference>
<dbReference type="RefSeq" id="WP_346337594.1">
    <property type="nucleotide sequence ID" value="NZ_JBBYXI010000004.1"/>
</dbReference>
<organism evidence="5 6">
    <name type="scientific">Hohaiivirga grylli</name>
    <dbReference type="NCBI Taxonomy" id="3133970"/>
    <lineage>
        <taxon>Bacteria</taxon>
        <taxon>Pseudomonadati</taxon>
        <taxon>Pseudomonadota</taxon>
        <taxon>Alphaproteobacteria</taxon>
        <taxon>Hyphomicrobiales</taxon>
        <taxon>Methylobacteriaceae</taxon>
        <taxon>Hohaiivirga</taxon>
    </lineage>
</organism>
<keyword evidence="6" id="KW-1185">Reference proteome</keyword>
<name>A0ABV0BMY1_9HYPH</name>
<feature type="domain" description="HTH araC/xylS-type" evidence="4">
    <location>
        <begin position="167"/>
        <end position="265"/>
    </location>
</feature>
<dbReference type="Gene3D" id="2.60.40.1500">
    <property type="entry name" value="Glycosyl hydrolase domain, family 39"/>
    <property type="match status" value="1"/>
</dbReference>
<comment type="caution">
    <text evidence="5">The sequence shown here is derived from an EMBL/GenBank/DDBJ whole genome shotgun (WGS) entry which is preliminary data.</text>
</comment>
<dbReference type="PROSITE" id="PS01124">
    <property type="entry name" value="HTH_ARAC_FAMILY_2"/>
    <property type="match status" value="1"/>
</dbReference>
<reference evidence="5 6" key="1">
    <citation type="submission" date="2024-04" db="EMBL/GenBank/DDBJ databases">
        <title>A novel species isolated from cricket.</title>
        <authorList>
            <person name="Wang H.-C."/>
        </authorList>
    </citation>
    <scope>NUCLEOTIDE SEQUENCE [LARGE SCALE GENOMIC DNA]</scope>
    <source>
        <strain evidence="5 6">WL0021</strain>
    </source>
</reference>
<dbReference type="SUPFAM" id="SSF51445">
    <property type="entry name" value="(Trans)glycosidases"/>
    <property type="match status" value="1"/>
</dbReference>
<dbReference type="Gene3D" id="1.10.10.60">
    <property type="entry name" value="Homeodomain-like"/>
    <property type="match status" value="2"/>
</dbReference>
<dbReference type="Proteomes" id="UP001418637">
    <property type="component" value="Unassembled WGS sequence"/>
</dbReference>
<dbReference type="EMBL" id="JBBYXI010000004">
    <property type="protein sequence ID" value="MEN3931551.1"/>
    <property type="molecule type" value="Genomic_DNA"/>
</dbReference>
<proteinExistence type="predicted"/>
<keyword evidence="1" id="KW-0805">Transcription regulation</keyword>
<evidence type="ECO:0000259" key="4">
    <source>
        <dbReference type="PROSITE" id="PS01124"/>
    </source>
</evidence>
<dbReference type="Gene3D" id="3.20.20.80">
    <property type="entry name" value="Glycosidases"/>
    <property type="match status" value="1"/>
</dbReference>
<protein>
    <submittedName>
        <fullName evidence="5">Helix-turn-helix domain-containing protein</fullName>
    </submittedName>
</protein>
<dbReference type="SMART" id="SM00342">
    <property type="entry name" value="HTH_ARAC"/>
    <property type="match status" value="1"/>
</dbReference>
<dbReference type="Pfam" id="PF12833">
    <property type="entry name" value="HTH_18"/>
    <property type="match status" value="1"/>
</dbReference>